<evidence type="ECO:0000256" key="3">
    <source>
        <dbReference type="ARBA" id="ARBA00051383"/>
    </source>
</evidence>
<dbReference type="PRINTS" id="PR00080">
    <property type="entry name" value="SDRFAMILY"/>
</dbReference>
<dbReference type="GO" id="GO:0047044">
    <property type="term" value="F:androstan-3-alpha,17-beta-diol dehydrogenase (NAD+) activity"/>
    <property type="evidence" value="ECO:0007669"/>
    <property type="project" value="UniProtKB-EC"/>
</dbReference>
<evidence type="ECO:0000256" key="2">
    <source>
        <dbReference type="ARBA" id="ARBA00023002"/>
    </source>
</evidence>
<dbReference type="Gene3D" id="3.40.50.720">
    <property type="entry name" value="NAD(P)-binding Rossmann-like Domain"/>
    <property type="match status" value="1"/>
</dbReference>
<name>A0A081R9C5_SPHCR</name>
<dbReference type="PRINTS" id="PR00081">
    <property type="entry name" value="GDHRDH"/>
</dbReference>
<organism evidence="4 5">
    <name type="scientific">Sphingobium chlorophenolicum</name>
    <dbReference type="NCBI Taxonomy" id="46429"/>
    <lineage>
        <taxon>Bacteria</taxon>
        <taxon>Pseudomonadati</taxon>
        <taxon>Pseudomonadota</taxon>
        <taxon>Alphaproteobacteria</taxon>
        <taxon>Sphingomonadales</taxon>
        <taxon>Sphingomonadaceae</taxon>
        <taxon>Sphingobium</taxon>
    </lineage>
</organism>
<dbReference type="SUPFAM" id="SSF51735">
    <property type="entry name" value="NAD(P)-binding Rossmann-fold domains"/>
    <property type="match status" value="1"/>
</dbReference>
<protein>
    <submittedName>
        <fullName evidence="4">3-alpha-(Or 20-beta)-hydroxysteroid dehydrogenase</fullName>
        <ecNumber evidence="4">1.1.1.53</ecNumber>
    </submittedName>
</protein>
<dbReference type="GO" id="GO:0018502">
    <property type="term" value="F:2,5-dichloro-2,5-cyclohexadiene-1,4-diol dehydrogenase activity"/>
    <property type="evidence" value="ECO:0007669"/>
    <property type="project" value="RHEA"/>
</dbReference>
<dbReference type="InterPro" id="IPR036291">
    <property type="entry name" value="NAD(P)-bd_dom_sf"/>
</dbReference>
<reference evidence="4 5" key="1">
    <citation type="submission" date="2014-02" db="EMBL/GenBank/DDBJ databases">
        <title>Whole genome sequence of Sphingobium chlorophenolicum NBRC 16172.</title>
        <authorList>
            <person name="Gan H.M."/>
            <person name="Gan H.Y."/>
            <person name="Chew T.H."/>
            <person name="Savka M.A."/>
        </authorList>
    </citation>
    <scope>NUCLEOTIDE SEQUENCE [LARGE SCALE GENOMIC DNA]</scope>
    <source>
        <strain evidence="4 5">NBRC 16172</strain>
    </source>
</reference>
<evidence type="ECO:0000313" key="5">
    <source>
        <dbReference type="Proteomes" id="UP000028411"/>
    </source>
</evidence>
<comment type="similarity">
    <text evidence="1">Belongs to the short-chain dehydrogenases/reductases (SDR) family.</text>
</comment>
<dbReference type="Pfam" id="PF13561">
    <property type="entry name" value="adh_short_C2"/>
    <property type="match status" value="1"/>
</dbReference>
<dbReference type="FunFam" id="3.40.50.720:FF:000084">
    <property type="entry name" value="Short-chain dehydrogenase reductase"/>
    <property type="match status" value="1"/>
</dbReference>
<dbReference type="EMBL" id="JFHR01000063">
    <property type="protein sequence ID" value="KEQ51798.1"/>
    <property type="molecule type" value="Genomic_DNA"/>
</dbReference>
<dbReference type="eggNOG" id="COG1028">
    <property type="taxonomic scope" value="Bacteria"/>
</dbReference>
<evidence type="ECO:0000256" key="1">
    <source>
        <dbReference type="ARBA" id="ARBA00006484"/>
    </source>
</evidence>
<dbReference type="OrthoDB" id="5457012at2"/>
<dbReference type="NCBIfam" id="NF005559">
    <property type="entry name" value="PRK07231.1"/>
    <property type="match status" value="1"/>
</dbReference>
<dbReference type="PATRIC" id="fig|46429.4.peg.3924"/>
<dbReference type="PANTHER" id="PTHR43639">
    <property type="entry name" value="OXIDOREDUCTASE, SHORT-CHAIN DEHYDROGENASE/REDUCTASE FAMILY (AFU_ORTHOLOGUE AFUA_5G02870)"/>
    <property type="match status" value="1"/>
</dbReference>
<proteinExistence type="inferred from homology"/>
<keyword evidence="2 4" id="KW-0560">Oxidoreductase</keyword>
<comment type="caution">
    <text evidence="4">The sequence shown here is derived from an EMBL/GenBank/DDBJ whole genome shotgun (WGS) entry which is preliminary data.</text>
</comment>
<dbReference type="AlphaFoldDB" id="A0A081R9C5"/>
<dbReference type="Proteomes" id="UP000028411">
    <property type="component" value="Unassembled WGS sequence"/>
</dbReference>
<dbReference type="InterPro" id="IPR002347">
    <property type="entry name" value="SDR_fam"/>
</dbReference>
<evidence type="ECO:0000313" key="4">
    <source>
        <dbReference type="EMBL" id="KEQ51798.1"/>
    </source>
</evidence>
<sequence>MNRLHNKIAIITGAASGQGAAEARRFVEEGAKVVITDLNEVDGKALADQLGDSAIFVSHDVSDEASWQRVVEQCLAAFGGIDILVNNAGIYRQKSLAETDQALMDLHYRVNVLGAFFGMKAVHPVMKAHDGGAIVNISSIAALRGSPGLFAYAGSKWMVRGMTKSAAQDLAQDKIRVNTVLPGLIDTPMLAGNAPEYLEEIKQMVPFKRLGAPEEIADAVVYLASDESRYVTGAEITVCGGMSA</sequence>
<dbReference type="PANTHER" id="PTHR43639:SF1">
    <property type="entry name" value="SHORT-CHAIN DEHYDROGENASE_REDUCTASE FAMILY PROTEIN"/>
    <property type="match status" value="1"/>
</dbReference>
<gene>
    <name evidence="4" type="ORF">BV95_03934</name>
</gene>
<dbReference type="RefSeq" id="WP_037456047.1">
    <property type="nucleotide sequence ID" value="NZ_JFHR01000063.1"/>
</dbReference>
<accession>A0A081R9C5</accession>
<dbReference type="EC" id="1.1.1.53" evidence="4"/>
<comment type="catalytic activity">
    <reaction evidence="3">
        <text>2,5-dichlorocyclohexa-2,5-dien-1,4-diol + NAD(+) = 2,5-dichlorohydroquinone + NADH + H(+)</text>
        <dbReference type="Rhea" id="RHEA:15741"/>
        <dbReference type="ChEBI" id="CHEBI:15378"/>
        <dbReference type="ChEBI" id="CHEBI:27545"/>
        <dbReference type="ChEBI" id="CHEBI:28975"/>
        <dbReference type="ChEBI" id="CHEBI:57540"/>
        <dbReference type="ChEBI" id="CHEBI:57945"/>
    </reaction>
</comment>